<feature type="transmembrane region" description="Helical" evidence="1">
    <location>
        <begin position="40"/>
        <end position="61"/>
    </location>
</feature>
<proteinExistence type="predicted"/>
<dbReference type="Proteomes" id="UP000287701">
    <property type="component" value="Chromosome"/>
</dbReference>
<accession>A0A410JU49</accession>
<protein>
    <recommendedName>
        <fullName evidence="4">Bacterial Pleckstrin homology domain-containing protein</fullName>
    </recommendedName>
</protein>
<evidence type="ECO:0000256" key="1">
    <source>
        <dbReference type="SAM" id="Phobius"/>
    </source>
</evidence>
<dbReference type="RefSeq" id="WP_128502161.1">
    <property type="nucleotide sequence ID" value="NZ_CP035107.1"/>
</dbReference>
<evidence type="ECO:0000313" key="3">
    <source>
        <dbReference type="Proteomes" id="UP000287701"/>
    </source>
</evidence>
<keyword evidence="1" id="KW-0472">Membrane</keyword>
<keyword evidence="1" id="KW-0812">Transmembrane</keyword>
<dbReference type="EMBL" id="CP035107">
    <property type="protein sequence ID" value="QAR31722.1"/>
    <property type="molecule type" value="Genomic_DNA"/>
</dbReference>
<name>A0A410JU49_ORNRH</name>
<dbReference type="AlphaFoldDB" id="A0A410JU49"/>
<sequence>MIYQEKIKGFKWFALVLLAPLILIYQTTKPDFKHLNSDFYQFVGFSLFLVFLMLIVLFQYLKITFNPDFLQVSYVPYTLLGASKKIKYSDIKHWEILNIDPIYSFGGVGGVRKSKTYGEGYVISTDEFLFLELKSGEKISFNIKNPSKVAEIMRQKATLS</sequence>
<evidence type="ECO:0008006" key="4">
    <source>
        <dbReference type="Google" id="ProtNLM"/>
    </source>
</evidence>
<dbReference type="OrthoDB" id="1451241at2"/>
<reference evidence="2 3" key="1">
    <citation type="submission" date="2019-01" db="EMBL/GenBank/DDBJ databases">
        <title>Whole Genome of Ornithobacterium rhinotracheale FARPER-174b.</title>
        <authorList>
            <person name="Tataje-Lavanda L.A."/>
            <person name="Montalvan A."/>
            <person name="Montesinos R."/>
            <person name="Zimic M."/>
            <person name="Fernandez-Sanchez M."/>
            <person name="Fernandez-Diaz M."/>
        </authorList>
    </citation>
    <scope>NUCLEOTIDE SEQUENCE [LARGE SCALE GENOMIC DNA]</scope>
    <source>
        <strain evidence="2 3">FARPER-174b</strain>
    </source>
</reference>
<organism evidence="2 3">
    <name type="scientific">Ornithobacterium rhinotracheale</name>
    <dbReference type="NCBI Taxonomy" id="28251"/>
    <lineage>
        <taxon>Bacteria</taxon>
        <taxon>Pseudomonadati</taxon>
        <taxon>Bacteroidota</taxon>
        <taxon>Flavobacteriia</taxon>
        <taxon>Flavobacteriales</taxon>
        <taxon>Weeksellaceae</taxon>
        <taxon>Ornithobacterium</taxon>
    </lineage>
</organism>
<keyword evidence="1" id="KW-1133">Transmembrane helix</keyword>
<feature type="transmembrane region" description="Helical" evidence="1">
    <location>
        <begin position="12"/>
        <end position="28"/>
    </location>
</feature>
<evidence type="ECO:0000313" key="2">
    <source>
        <dbReference type="EMBL" id="QAR31722.1"/>
    </source>
</evidence>
<gene>
    <name evidence="2" type="ORF">EQP59_10415</name>
</gene>